<evidence type="ECO:0000259" key="12">
    <source>
        <dbReference type="PROSITE" id="PS51198"/>
    </source>
</evidence>
<feature type="domain" description="UvrD-like helicase ATP-binding" evidence="12">
    <location>
        <begin position="7"/>
        <end position="287"/>
    </location>
</feature>
<accession>A0A2H0W9J3</accession>
<keyword evidence="4 11" id="KW-0347">Helicase</keyword>
<keyword evidence="5 11" id="KW-0067">ATP-binding</keyword>
<evidence type="ECO:0000256" key="11">
    <source>
        <dbReference type="PROSITE-ProRule" id="PRU00560"/>
    </source>
</evidence>
<evidence type="ECO:0000313" key="15">
    <source>
        <dbReference type="Proteomes" id="UP000230093"/>
    </source>
</evidence>
<reference evidence="15" key="1">
    <citation type="submission" date="2017-09" db="EMBL/GenBank/DDBJ databases">
        <title>Depth-based differentiation of microbial function through sediment-hosted aquifers and enrichment of novel symbionts in the deep terrestrial subsurface.</title>
        <authorList>
            <person name="Probst A.J."/>
            <person name="Ladd B."/>
            <person name="Jarett J.K."/>
            <person name="Geller-Mcgrath D.E."/>
            <person name="Sieber C.M.K."/>
            <person name="Emerson J.B."/>
            <person name="Anantharaman K."/>
            <person name="Thomas B.C."/>
            <person name="Malmstrom R."/>
            <person name="Stieglmeier M."/>
            <person name="Klingl A."/>
            <person name="Woyke T."/>
            <person name="Ryan C.M."/>
            <person name="Banfield J.F."/>
        </authorList>
    </citation>
    <scope>NUCLEOTIDE SEQUENCE [LARGE SCALE GENOMIC DNA]</scope>
</reference>
<gene>
    <name evidence="14" type="ORF">COT75_02210</name>
</gene>
<dbReference type="EC" id="5.6.2.4" evidence="9"/>
<evidence type="ECO:0000256" key="5">
    <source>
        <dbReference type="ARBA" id="ARBA00022840"/>
    </source>
</evidence>
<dbReference type="InterPro" id="IPR014016">
    <property type="entry name" value="UvrD-like_ATP-bd"/>
</dbReference>
<dbReference type="Gene3D" id="1.10.486.10">
    <property type="entry name" value="PCRA, domain 4"/>
    <property type="match status" value="2"/>
</dbReference>
<dbReference type="GO" id="GO:0003677">
    <property type="term" value="F:DNA binding"/>
    <property type="evidence" value="ECO:0007669"/>
    <property type="project" value="UniProtKB-KW"/>
</dbReference>
<evidence type="ECO:0000256" key="10">
    <source>
        <dbReference type="ARBA" id="ARBA00048988"/>
    </source>
</evidence>
<dbReference type="InterPro" id="IPR000212">
    <property type="entry name" value="DNA_helicase_UvrD/REP"/>
</dbReference>
<dbReference type="GO" id="GO:0043138">
    <property type="term" value="F:3'-5' DNA helicase activity"/>
    <property type="evidence" value="ECO:0007669"/>
    <property type="project" value="UniProtKB-EC"/>
</dbReference>
<comment type="catalytic activity">
    <reaction evidence="8">
        <text>Couples ATP hydrolysis with the unwinding of duplex DNA by translocating in the 3'-5' direction.</text>
        <dbReference type="EC" id="5.6.2.4"/>
    </reaction>
</comment>
<dbReference type="GO" id="GO:0000725">
    <property type="term" value="P:recombinational repair"/>
    <property type="evidence" value="ECO:0007669"/>
    <property type="project" value="TreeGrafter"/>
</dbReference>
<evidence type="ECO:0000256" key="4">
    <source>
        <dbReference type="ARBA" id="ARBA00022806"/>
    </source>
</evidence>
<dbReference type="GO" id="GO:0005524">
    <property type="term" value="F:ATP binding"/>
    <property type="evidence" value="ECO:0007669"/>
    <property type="project" value="UniProtKB-UniRule"/>
</dbReference>
<dbReference type="InterPro" id="IPR014017">
    <property type="entry name" value="DNA_helicase_UvrD-like_C"/>
</dbReference>
<evidence type="ECO:0000256" key="7">
    <source>
        <dbReference type="ARBA" id="ARBA00023235"/>
    </source>
</evidence>
<dbReference type="GO" id="GO:0016887">
    <property type="term" value="F:ATP hydrolysis activity"/>
    <property type="evidence" value="ECO:0007669"/>
    <property type="project" value="RHEA"/>
</dbReference>
<comment type="caution">
    <text evidence="14">The sequence shown here is derived from an EMBL/GenBank/DDBJ whole genome shotgun (WGS) entry which is preliminary data.</text>
</comment>
<keyword evidence="6" id="KW-0238">DNA-binding</keyword>
<evidence type="ECO:0000313" key="14">
    <source>
        <dbReference type="EMBL" id="PIS09297.1"/>
    </source>
</evidence>
<evidence type="ECO:0000256" key="2">
    <source>
        <dbReference type="ARBA" id="ARBA00022741"/>
    </source>
</evidence>
<dbReference type="CDD" id="cd18807">
    <property type="entry name" value="SF1_C_UvrD"/>
    <property type="match status" value="1"/>
</dbReference>
<dbReference type="CDD" id="cd17932">
    <property type="entry name" value="DEXQc_UvrD"/>
    <property type="match status" value="1"/>
</dbReference>
<dbReference type="GO" id="GO:0009314">
    <property type="term" value="P:response to radiation"/>
    <property type="evidence" value="ECO:0007669"/>
    <property type="project" value="UniProtKB-ARBA"/>
</dbReference>
<dbReference type="PANTHER" id="PTHR11070:SF2">
    <property type="entry name" value="ATP-DEPENDENT DNA HELICASE SRS2"/>
    <property type="match status" value="1"/>
</dbReference>
<sequence>MALSLLEDLNQKQIEAVTFLNGPLLILAGAGSGKTRVLTYRTAYFILEKKIEPENILLLTFTNKAALEMKGRIEKLLSFHQQKKRLPFAGTFHSLTAKLLRIEGKELGIPVNFLIFDQKDQTELVKEILKDLDLEKSFKPYSVLNAISGAKNELIGPEEYPRFSQGYFQETVAKVYPEYQKRLKKYQALDFDDLIFKTVLLFWKNKEILNKYRNRFQKILIDEYQDTNQAQYELTKLLSKPNSLTVVGDASQSIYGWRGANFRNVLRLENDFPQLKTINLEQNYRSKQTILDAAHSLISNNTSHPVLKLWTKNKKGEKIKIFEAQSEKDEVSFIINQIQNLLVNGGKDKFSDFAVLYRTNAQSRVLEESFLHLGLPYILVGGTRFYERKEIKDCLAYLRFLLNEKDKISYKRVEKLGKRRLRLFLKLKSNLKNNLNKYSTFKLLNKVIKATRYLEKFDPKNESDLTRLENIKELTSVAREFPKLVEFLENVSLVEQDHLPKNTKKNQKKKKNAVTFMTAHAAKGLEFNTVFMVGMEEGLFPHSKSLLNKEQLEEERRLAYVAITRAKNNLFLSYAKRRLYFGMYSSNQVSRFITEIPSNLLQFTYHEYP</sequence>
<keyword evidence="7" id="KW-0413">Isomerase</keyword>
<keyword evidence="2 11" id="KW-0547">Nucleotide-binding</keyword>
<evidence type="ECO:0000256" key="8">
    <source>
        <dbReference type="ARBA" id="ARBA00034617"/>
    </source>
</evidence>
<dbReference type="PROSITE" id="PS51217">
    <property type="entry name" value="UVRD_HELICASE_CTER"/>
    <property type="match status" value="1"/>
</dbReference>
<comment type="similarity">
    <text evidence="1">Belongs to the helicase family. UvrD subfamily.</text>
</comment>
<evidence type="ECO:0000256" key="9">
    <source>
        <dbReference type="ARBA" id="ARBA00034808"/>
    </source>
</evidence>
<dbReference type="InterPro" id="IPR013986">
    <property type="entry name" value="DExx_box_DNA_helicase_dom_sf"/>
</dbReference>
<dbReference type="Gene3D" id="3.40.50.300">
    <property type="entry name" value="P-loop containing nucleotide triphosphate hydrolases"/>
    <property type="match status" value="3"/>
</dbReference>
<keyword evidence="3 11" id="KW-0378">Hydrolase</keyword>
<proteinExistence type="inferred from homology"/>
<evidence type="ECO:0000256" key="3">
    <source>
        <dbReference type="ARBA" id="ARBA00022801"/>
    </source>
</evidence>
<dbReference type="Pfam" id="PF00580">
    <property type="entry name" value="UvrD-helicase"/>
    <property type="match status" value="1"/>
</dbReference>
<dbReference type="SUPFAM" id="SSF52540">
    <property type="entry name" value="P-loop containing nucleoside triphosphate hydrolases"/>
    <property type="match status" value="1"/>
</dbReference>
<dbReference type="FunFam" id="1.10.10.160:FF:000001">
    <property type="entry name" value="ATP-dependent DNA helicase"/>
    <property type="match status" value="1"/>
</dbReference>
<dbReference type="PANTHER" id="PTHR11070">
    <property type="entry name" value="UVRD / RECB / PCRA DNA HELICASE FAMILY MEMBER"/>
    <property type="match status" value="1"/>
</dbReference>
<dbReference type="EMBL" id="PEZT01000012">
    <property type="protein sequence ID" value="PIS09297.1"/>
    <property type="molecule type" value="Genomic_DNA"/>
</dbReference>
<dbReference type="PROSITE" id="PS51198">
    <property type="entry name" value="UVRD_HELICASE_ATP_BIND"/>
    <property type="match status" value="1"/>
</dbReference>
<feature type="binding site" evidence="11">
    <location>
        <begin position="28"/>
        <end position="35"/>
    </location>
    <ligand>
        <name>ATP</name>
        <dbReference type="ChEBI" id="CHEBI:30616"/>
    </ligand>
</feature>
<dbReference type="Gene3D" id="1.10.10.160">
    <property type="match status" value="1"/>
</dbReference>
<dbReference type="GO" id="GO:0033202">
    <property type="term" value="C:DNA helicase complex"/>
    <property type="evidence" value="ECO:0007669"/>
    <property type="project" value="TreeGrafter"/>
</dbReference>
<dbReference type="Pfam" id="PF13361">
    <property type="entry name" value="UvrD_C"/>
    <property type="match status" value="2"/>
</dbReference>
<feature type="domain" description="UvrD-like helicase C-terminal" evidence="13">
    <location>
        <begin position="288"/>
        <end position="524"/>
    </location>
</feature>
<protein>
    <recommendedName>
        <fullName evidence="9">DNA 3'-5' helicase</fullName>
        <ecNumber evidence="9">5.6.2.4</ecNumber>
    </recommendedName>
</protein>
<evidence type="ECO:0000259" key="13">
    <source>
        <dbReference type="PROSITE" id="PS51217"/>
    </source>
</evidence>
<dbReference type="AlphaFoldDB" id="A0A2H0W9J3"/>
<evidence type="ECO:0000256" key="6">
    <source>
        <dbReference type="ARBA" id="ARBA00023125"/>
    </source>
</evidence>
<name>A0A2H0W9J3_9BACT</name>
<evidence type="ECO:0000256" key="1">
    <source>
        <dbReference type="ARBA" id="ARBA00009922"/>
    </source>
</evidence>
<comment type="catalytic activity">
    <reaction evidence="10">
        <text>ATP + H2O = ADP + phosphate + H(+)</text>
        <dbReference type="Rhea" id="RHEA:13065"/>
        <dbReference type="ChEBI" id="CHEBI:15377"/>
        <dbReference type="ChEBI" id="CHEBI:15378"/>
        <dbReference type="ChEBI" id="CHEBI:30616"/>
        <dbReference type="ChEBI" id="CHEBI:43474"/>
        <dbReference type="ChEBI" id="CHEBI:456216"/>
        <dbReference type="EC" id="5.6.2.4"/>
    </reaction>
</comment>
<dbReference type="InterPro" id="IPR027417">
    <property type="entry name" value="P-loop_NTPase"/>
</dbReference>
<organism evidence="14 15">
    <name type="scientific">Candidatus Beckwithbacteria bacterium CG10_big_fil_rev_8_21_14_0_10_34_10</name>
    <dbReference type="NCBI Taxonomy" id="1974495"/>
    <lineage>
        <taxon>Bacteria</taxon>
        <taxon>Candidatus Beckwithiibacteriota</taxon>
    </lineage>
</organism>
<dbReference type="GO" id="GO:0005829">
    <property type="term" value="C:cytosol"/>
    <property type="evidence" value="ECO:0007669"/>
    <property type="project" value="TreeGrafter"/>
</dbReference>
<dbReference type="Proteomes" id="UP000230093">
    <property type="component" value="Unassembled WGS sequence"/>
</dbReference>